<dbReference type="InterPro" id="IPR000299">
    <property type="entry name" value="FERM_domain"/>
</dbReference>
<dbReference type="GO" id="GO:0005912">
    <property type="term" value="C:adherens junction"/>
    <property type="evidence" value="ECO:0007669"/>
    <property type="project" value="UniProtKB-SubCell"/>
</dbReference>
<keyword evidence="6" id="KW-0472">Membrane</keyword>
<dbReference type="CDD" id="cd17102">
    <property type="entry name" value="FERM_F1_FRMD3"/>
    <property type="match status" value="1"/>
</dbReference>
<dbReference type="EMBL" id="OU963867">
    <property type="protein sequence ID" value="CAH0391943.1"/>
    <property type="molecule type" value="Genomic_DNA"/>
</dbReference>
<feature type="region of interest" description="Disordered" evidence="5">
    <location>
        <begin position="348"/>
        <end position="406"/>
    </location>
</feature>
<dbReference type="InterPro" id="IPR019749">
    <property type="entry name" value="Band_41_domain"/>
</dbReference>
<evidence type="ECO:0000256" key="4">
    <source>
        <dbReference type="ARBA" id="ARBA00043944"/>
    </source>
</evidence>
<dbReference type="Pfam" id="PF08736">
    <property type="entry name" value="FA"/>
    <property type="match status" value="1"/>
</dbReference>
<dbReference type="PRINTS" id="PR00935">
    <property type="entry name" value="BAND41"/>
</dbReference>
<protein>
    <recommendedName>
        <fullName evidence="2">Moesin/ezrin/radixin homolog 1</fullName>
    </recommendedName>
</protein>
<dbReference type="CDD" id="cd14473">
    <property type="entry name" value="FERM_B-lobe"/>
    <property type="match status" value="1"/>
</dbReference>
<dbReference type="PROSITE" id="PS00660">
    <property type="entry name" value="FERM_1"/>
    <property type="match status" value="1"/>
</dbReference>
<dbReference type="InterPro" id="IPR014847">
    <property type="entry name" value="FA"/>
</dbReference>
<dbReference type="GO" id="GO:0009887">
    <property type="term" value="P:animal organ morphogenesis"/>
    <property type="evidence" value="ECO:0007669"/>
    <property type="project" value="UniProtKB-ARBA"/>
</dbReference>
<evidence type="ECO:0000256" key="6">
    <source>
        <dbReference type="SAM" id="Phobius"/>
    </source>
</evidence>
<comment type="subcellular location">
    <subcellularLocation>
        <location evidence="1">Cell junction</location>
        <location evidence="1">Adherens junction</location>
    </subcellularLocation>
    <subcellularLocation>
        <location evidence="4">Cell projection</location>
        <location evidence="4">Rhabdomere</location>
    </subcellularLocation>
</comment>
<dbReference type="GO" id="GO:0031032">
    <property type="term" value="P:actomyosin structure organization"/>
    <property type="evidence" value="ECO:0007669"/>
    <property type="project" value="TreeGrafter"/>
</dbReference>
<dbReference type="Pfam" id="PF00373">
    <property type="entry name" value="FERM_M"/>
    <property type="match status" value="1"/>
</dbReference>
<dbReference type="Gene3D" id="3.10.20.90">
    <property type="entry name" value="Phosphatidylinositol 3-kinase Catalytic Subunit, Chain A, domain 1"/>
    <property type="match status" value="1"/>
</dbReference>
<evidence type="ECO:0000313" key="8">
    <source>
        <dbReference type="EMBL" id="CAH0391943.1"/>
    </source>
</evidence>
<evidence type="ECO:0000256" key="1">
    <source>
        <dbReference type="ARBA" id="ARBA00004536"/>
    </source>
</evidence>
<dbReference type="InterPro" id="IPR035963">
    <property type="entry name" value="FERM_2"/>
</dbReference>
<dbReference type="PROSITE" id="PS50057">
    <property type="entry name" value="FERM_3"/>
    <property type="match status" value="1"/>
</dbReference>
<keyword evidence="9" id="KW-1185">Reference proteome</keyword>
<dbReference type="SUPFAM" id="SSF54236">
    <property type="entry name" value="Ubiquitin-like"/>
    <property type="match status" value="1"/>
</dbReference>
<dbReference type="AlphaFoldDB" id="A0A9P0F6L7"/>
<evidence type="ECO:0000259" key="7">
    <source>
        <dbReference type="PROSITE" id="PS50057"/>
    </source>
</evidence>
<dbReference type="InterPro" id="IPR011993">
    <property type="entry name" value="PH-like_dom_sf"/>
</dbReference>
<dbReference type="SUPFAM" id="SSF47031">
    <property type="entry name" value="Second domain of FERM"/>
    <property type="match status" value="1"/>
</dbReference>
<dbReference type="SMART" id="SM00295">
    <property type="entry name" value="B41"/>
    <property type="match status" value="1"/>
</dbReference>
<accession>A0A9P0F6L7</accession>
<dbReference type="SUPFAM" id="SSF50729">
    <property type="entry name" value="PH domain-like"/>
    <property type="match status" value="1"/>
</dbReference>
<dbReference type="InterPro" id="IPR018980">
    <property type="entry name" value="FERM_PH-like_C"/>
</dbReference>
<dbReference type="CDD" id="cd13192">
    <property type="entry name" value="FERM_C_FRMD3_FRMD5"/>
    <property type="match status" value="1"/>
</dbReference>
<dbReference type="GO" id="GO:0005856">
    <property type="term" value="C:cytoskeleton"/>
    <property type="evidence" value="ECO:0007669"/>
    <property type="project" value="TreeGrafter"/>
</dbReference>
<evidence type="ECO:0000256" key="2">
    <source>
        <dbReference type="ARBA" id="ARBA00022025"/>
    </source>
</evidence>
<name>A0A9P0F6L7_BEMTA</name>
<dbReference type="Gene3D" id="2.30.29.30">
    <property type="entry name" value="Pleckstrin-homology domain (PH domain)/Phosphotyrosine-binding domain (PTB)"/>
    <property type="match status" value="1"/>
</dbReference>
<dbReference type="GO" id="GO:0030182">
    <property type="term" value="P:neuron differentiation"/>
    <property type="evidence" value="ECO:0007669"/>
    <property type="project" value="UniProtKB-ARBA"/>
</dbReference>
<dbReference type="InterPro" id="IPR019747">
    <property type="entry name" value="FERM_CS"/>
</dbReference>
<dbReference type="InterPro" id="IPR029071">
    <property type="entry name" value="Ubiquitin-like_domsf"/>
</dbReference>
<dbReference type="Gene3D" id="1.20.80.10">
    <property type="match status" value="1"/>
</dbReference>
<gene>
    <name evidence="8" type="ORF">BEMITA_LOCUS10513</name>
</gene>
<evidence type="ECO:0000256" key="5">
    <source>
        <dbReference type="SAM" id="MobiDB-lite"/>
    </source>
</evidence>
<organism evidence="8 9">
    <name type="scientific">Bemisia tabaci</name>
    <name type="common">Sweetpotato whitefly</name>
    <name type="synonym">Aleurodes tabaci</name>
    <dbReference type="NCBI Taxonomy" id="7038"/>
    <lineage>
        <taxon>Eukaryota</taxon>
        <taxon>Metazoa</taxon>
        <taxon>Ecdysozoa</taxon>
        <taxon>Arthropoda</taxon>
        <taxon>Hexapoda</taxon>
        <taxon>Insecta</taxon>
        <taxon>Pterygota</taxon>
        <taxon>Neoptera</taxon>
        <taxon>Paraneoptera</taxon>
        <taxon>Hemiptera</taxon>
        <taxon>Sternorrhyncha</taxon>
        <taxon>Aleyrodoidea</taxon>
        <taxon>Aleyrodidae</taxon>
        <taxon>Aleyrodinae</taxon>
        <taxon>Bemisia</taxon>
    </lineage>
</organism>
<sequence>MIKFGSRNDVNAVYKCTVRLLDDTEILECDFKAQHKGKYLLDYVCEQLNLVEKDYFGLRYVDSNKQRHWLDQTKAVLKQVKDMDPILLSFRVKFYPPDPFRLKEEITRYQIYLQLKRDLLHGRLYCAPNEAALLAAYVVQGELGDYDPEEHVGNYVSDLKILLKQSEQVEEKIMEIHQTQLRGQSPTQTESNFLRKACSLDTYGVDPHPVKDQRGSELYLGINHLGILTFQGSRKTNHFRWTEVQKINYEGKMFIVHLTYNEDPRTKKKQTVGFKCATGASCKHVWRCAVEQMLFFTLPSSSDAPHVVTGGSIFSFGTKFKYSGRVEREILEDSTPTRREEPTINRVGSLRRKASSVPATPSTPVIAELGHNSLPRSNYSADSRLDSGNYPYSPENTLPLETVSEDQEIAGKSRVDGVTSSEKVHDLHDNHVDKKAKDGESNFGDYYYRDGMDQSSSELASQSHRSSRSQTPVSRGNKNATSAFRFHISSAPKGSKVLKFLRVVIPSILIVLLFLFLMVVIILETDYEVLAMLRRAPEMIMIRRRYYEPAKEFLKSRFLSYTTDLIPS</sequence>
<dbReference type="PANTHER" id="PTHR23280:SF32">
    <property type="entry name" value="FI22325P1"/>
    <property type="match status" value="1"/>
</dbReference>
<dbReference type="Pfam" id="PF09380">
    <property type="entry name" value="FERM_C"/>
    <property type="match status" value="1"/>
</dbReference>
<dbReference type="FunFam" id="1.20.80.10:FF:000006">
    <property type="entry name" value="FERM domain-containing protein 5 isoform X1"/>
    <property type="match status" value="1"/>
</dbReference>
<keyword evidence="3" id="KW-0965">Cell junction</keyword>
<dbReference type="PRINTS" id="PR00661">
    <property type="entry name" value="ERMFAMILY"/>
</dbReference>
<dbReference type="SMART" id="SM01196">
    <property type="entry name" value="FERM_C"/>
    <property type="match status" value="1"/>
</dbReference>
<keyword evidence="6" id="KW-1133">Transmembrane helix</keyword>
<dbReference type="InterPro" id="IPR019748">
    <property type="entry name" value="FERM_central"/>
</dbReference>
<feature type="domain" description="FERM" evidence="7">
    <location>
        <begin position="14"/>
        <end position="300"/>
    </location>
</feature>
<evidence type="ECO:0000256" key="3">
    <source>
        <dbReference type="ARBA" id="ARBA00022949"/>
    </source>
</evidence>
<dbReference type="InterPro" id="IPR000798">
    <property type="entry name" value="Ez/rad/moesin-like"/>
</dbReference>
<dbReference type="Pfam" id="PF09379">
    <property type="entry name" value="FERM_N"/>
    <property type="match status" value="1"/>
</dbReference>
<dbReference type="FunFam" id="2.30.29.30:FF:000002">
    <property type="entry name" value="Band 4.1-like protein 5 isoform 1"/>
    <property type="match status" value="1"/>
</dbReference>
<dbReference type="FunFam" id="3.10.20.90:FF:000002">
    <property type="entry name" value="Erythrocyte protein band 4.1-like 3"/>
    <property type="match status" value="1"/>
</dbReference>
<dbReference type="GO" id="GO:0008092">
    <property type="term" value="F:cytoskeletal protein binding"/>
    <property type="evidence" value="ECO:0007669"/>
    <property type="project" value="InterPro"/>
</dbReference>
<dbReference type="Proteomes" id="UP001152759">
    <property type="component" value="Chromosome 6"/>
</dbReference>
<dbReference type="GO" id="GO:0071944">
    <property type="term" value="C:cell periphery"/>
    <property type="evidence" value="ECO:0007669"/>
    <property type="project" value="UniProtKB-ARBA"/>
</dbReference>
<dbReference type="InterPro" id="IPR018979">
    <property type="entry name" value="FERM_N"/>
</dbReference>
<dbReference type="GO" id="GO:0016028">
    <property type="term" value="C:rhabdomere"/>
    <property type="evidence" value="ECO:0007669"/>
    <property type="project" value="UniProtKB-SubCell"/>
</dbReference>
<proteinExistence type="predicted"/>
<evidence type="ECO:0000313" key="9">
    <source>
        <dbReference type="Proteomes" id="UP001152759"/>
    </source>
</evidence>
<feature type="region of interest" description="Disordered" evidence="5">
    <location>
        <begin position="457"/>
        <end position="477"/>
    </location>
</feature>
<dbReference type="InterPro" id="IPR014352">
    <property type="entry name" value="FERM/acyl-CoA-bd_prot_sf"/>
</dbReference>
<feature type="transmembrane region" description="Helical" evidence="6">
    <location>
        <begin position="500"/>
        <end position="523"/>
    </location>
</feature>
<keyword evidence="6" id="KW-0812">Transmembrane</keyword>
<dbReference type="PANTHER" id="PTHR23280">
    <property type="entry name" value="4.1 G PROTEIN"/>
    <property type="match status" value="1"/>
</dbReference>
<reference evidence="8" key="1">
    <citation type="submission" date="2021-12" db="EMBL/GenBank/DDBJ databases">
        <authorList>
            <person name="King R."/>
        </authorList>
    </citation>
    <scope>NUCLEOTIDE SEQUENCE</scope>
</reference>
<dbReference type="SMART" id="SM01195">
    <property type="entry name" value="FA"/>
    <property type="match status" value="1"/>
</dbReference>
<dbReference type="KEGG" id="btab:109033610"/>